<sequence length="95" mass="10250">MLTKDYLNALNRSHPDGPEEDSNNGGATDEPSSPAQKQSAEGGSVPLIHEQSVCKSKVPPKPDGECSGGEDCANMHPEEALMELLWMKLEEMKKA</sequence>
<gene>
    <name evidence="2 4" type="ORF">P152DRAFT_480998</name>
</gene>
<dbReference type="EMBL" id="ML975154">
    <property type="protein sequence ID" value="KAF1813783.1"/>
    <property type="molecule type" value="Genomic_DNA"/>
</dbReference>
<dbReference type="RefSeq" id="XP_033535414.1">
    <property type="nucleotide sequence ID" value="XM_033681788.1"/>
</dbReference>
<name>A0A6G1G6W2_9PEZI</name>
<reference evidence="4" key="3">
    <citation type="submission" date="2025-04" db="UniProtKB">
        <authorList>
            <consortium name="RefSeq"/>
        </authorList>
    </citation>
    <scope>IDENTIFICATION</scope>
    <source>
        <strain evidence="4">CBS 781.70</strain>
    </source>
</reference>
<proteinExistence type="predicted"/>
<evidence type="ECO:0000313" key="3">
    <source>
        <dbReference type="Proteomes" id="UP000504638"/>
    </source>
</evidence>
<evidence type="ECO:0000313" key="4">
    <source>
        <dbReference type="RefSeq" id="XP_033535414.1"/>
    </source>
</evidence>
<dbReference type="AlphaFoldDB" id="A0A6G1G6W2"/>
<evidence type="ECO:0000313" key="2">
    <source>
        <dbReference type="EMBL" id="KAF1813783.1"/>
    </source>
</evidence>
<organism evidence="2">
    <name type="scientific">Eremomyces bilateralis CBS 781.70</name>
    <dbReference type="NCBI Taxonomy" id="1392243"/>
    <lineage>
        <taxon>Eukaryota</taxon>
        <taxon>Fungi</taxon>
        <taxon>Dikarya</taxon>
        <taxon>Ascomycota</taxon>
        <taxon>Pezizomycotina</taxon>
        <taxon>Dothideomycetes</taxon>
        <taxon>Dothideomycetes incertae sedis</taxon>
        <taxon>Eremomycetales</taxon>
        <taxon>Eremomycetaceae</taxon>
        <taxon>Eremomyces</taxon>
    </lineage>
</organism>
<accession>A0A6G1G6W2</accession>
<feature type="region of interest" description="Disordered" evidence="1">
    <location>
        <begin position="1"/>
        <end position="72"/>
    </location>
</feature>
<feature type="compositionally biased region" description="Polar residues" evidence="1">
    <location>
        <begin position="23"/>
        <end position="41"/>
    </location>
</feature>
<dbReference type="GeneID" id="54422358"/>
<dbReference type="Proteomes" id="UP000504638">
    <property type="component" value="Unplaced"/>
</dbReference>
<protein>
    <submittedName>
        <fullName evidence="2 4">Uncharacterized protein</fullName>
    </submittedName>
</protein>
<evidence type="ECO:0000256" key="1">
    <source>
        <dbReference type="SAM" id="MobiDB-lite"/>
    </source>
</evidence>
<reference evidence="4" key="2">
    <citation type="submission" date="2020-04" db="EMBL/GenBank/DDBJ databases">
        <authorList>
            <consortium name="NCBI Genome Project"/>
        </authorList>
    </citation>
    <scope>NUCLEOTIDE SEQUENCE</scope>
    <source>
        <strain evidence="4">CBS 781.70</strain>
    </source>
</reference>
<keyword evidence="3" id="KW-1185">Reference proteome</keyword>
<reference evidence="2 4" key="1">
    <citation type="submission" date="2020-01" db="EMBL/GenBank/DDBJ databases">
        <authorList>
            <consortium name="DOE Joint Genome Institute"/>
            <person name="Haridas S."/>
            <person name="Albert R."/>
            <person name="Binder M."/>
            <person name="Bloem J."/>
            <person name="Labutti K."/>
            <person name="Salamov A."/>
            <person name="Andreopoulos B."/>
            <person name="Baker S.E."/>
            <person name="Barry K."/>
            <person name="Bills G."/>
            <person name="Bluhm B.H."/>
            <person name="Cannon C."/>
            <person name="Castanera R."/>
            <person name="Culley D.E."/>
            <person name="Daum C."/>
            <person name="Ezra D."/>
            <person name="Gonzalez J.B."/>
            <person name="Henrissat B."/>
            <person name="Kuo A."/>
            <person name="Liang C."/>
            <person name="Lipzen A."/>
            <person name="Lutzoni F."/>
            <person name="Magnuson J."/>
            <person name="Mondo S."/>
            <person name="Nolan M."/>
            <person name="Ohm R."/>
            <person name="Pangilinan J."/>
            <person name="Park H.-J."/>
            <person name="Ramirez L."/>
            <person name="Alfaro M."/>
            <person name="Sun H."/>
            <person name="Tritt A."/>
            <person name="Yoshinaga Y."/>
            <person name="Zwiers L.-H."/>
            <person name="Turgeon B.G."/>
            <person name="Goodwin S.B."/>
            <person name="Spatafora J.W."/>
            <person name="Crous P.W."/>
            <person name="Grigoriev I.V."/>
        </authorList>
    </citation>
    <scope>NUCLEOTIDE SEQUENCE</scope>
    <source>
        <strain evidence="2 4">CBS 781.70</strain>
    </source>
</reference>